<dbReference type="EMBL" id="SNRW01004431">
    <property type="protein sequence ID" value="KAA6387303.1"/>
    <property type="molecule type" value="Genomic_DNA"/>
</dbReference>
<protein>
    <submittedName>
        <fullName evidence="1">Uncharacterized protein</fullName>
    </submittedName>
</protein>
<sequence>MYNVYIYEALLDITWLSDFPEFYAYIRERYQVPVPPTQRIPIGELTLQKQVKDNDDILNNTNEVFVPLVSNIPTQLDLSSQLKRSSFLASSRSDPQLIKYGDRVTLTVSYETTGLFSNGYLFKSYPEEARPKAGDKVIALIGTDTYNNTNYDANNNEQVDIMDTWTVNDKNTFATQSQVYETVKK</sequence>
<organism evidence="1 2">
    <name type="scientific">Streblomastix strix</name>
    <dbReference type="NCBI Taxonomy" id="222440"/>
    <lineage>
        <taxon>Eukaryota</taxon>
        <taxon>Metamonada</taxon>
        <taxon>Preaxostyla</taxon>
        <taxon>Oxymonadida</taxon>
        <taxon>Streblomastigidae</taxon>
        <taxon>Streblomastix</taxon>
    </lineage>
</organism>
<reference evidence="1 2" key="1">
    <citation type="submission" date="2019-03" db="EMBL/GenBank/DDBJ databases">
        <title>Single cell metagenomics reveals metabolic interactions within the superorganism composed of flagellate Streblomastix strix and complex community of Bacteroidetes bacteria on its surface.</title>
        <authorList>
            <person name="Treitli S.C."/>
            <person name="Kolisko M."/>
            <person name="Husnik F."/>
            <person name="Keeling P."/>
            <person name="Hampl V."/>
        </authorList>
    </citation>
    <scope>NUCLEOTIDE SEQUENCE [LARGE SCALE GENOMIC DNA]</scope>
    <source>
        <strain evidence="1">ST1C</strain>
    </source>
</reference>
<proteinExistence type="predicted"/>
<evidence type="ECO:0000313" key="2">
    <source>
        <dbReference type="Proteomes" id="UP000324800"/>
    </source>
</evidence>
<accession>A0A5J4VY73</accession>
<name>A0A5J4VY73_9EUKA</name>
<evidence type="ECO:0000313" key="1">
    <source>
        <dbReference type="EMBL" id="KAA6387303.1"/>
    </source>
</evidence>
<gene>
    <name evidence="1" type="ORF">EZS28_017170</name>
</gene>
<dbReference type="AlphaFoldDB" id="A0A5J4VY73"/>
<dbReference type="Proteomes" id="UP000324800">
    <property type="component" value="Unassembled WGS sequence"/>
</dbReference>
<comment type="caution">
    <text evidence="1">The sequence shown here is derived from an EMBL/GenBank/DDBJ whole genome shotgun (WGS) entry which is preliminary data.</text>
</comment>